<evidence type="ECO:0000313" key="2">
    <source>
        <dbReference type="EMBL" id="SVB39779.1"/>
    </source>
</evidence>
<reference evidence="2" key="1">
    <citation type="submission" date="2018-05" db="EMBL/GenBank/DDBJ databases">
        <authorList>
            <person name="Lanie J.A."/>
            <person name="Ng W.-L."/>
            <person name="Kazmierczak K.M."/>
            <person name="Andrzejewski T.M."/>
            <person name="Davidsen T.M."/>
            <person name="Wayne K.J."/>
            <person name="Tettelin H."/>
            <person name="Glass J.I."/>
            <person name="Rusch D."/>
            <person name="Podicherti R."/>
            <person name="Tsui H.-C.T."/>
            <person name="Winkler M.E."/>
        </authorList>
    </citation>
    <scope>NUCLEOTIDE SEQUENCE</scope>
</reference>
<feature type="compositionally biased region" description="Polar residues" evidence="1">
    <location>
        <begin position="16"/>
        <end position="33"/>
    </location>
</feature>
<dbReference type="EMBL" id="UINC01040219">
    <property type="protein sequence ID" value="SVB39779.1"/>
    <property type="molecule type" value="Genomic_DNA"/>
</dbReference>
<proteinExistence type="predicted"/>
<gene>
    <name evidence="2" type="ORF">METZ01_LOCUS192633</name>
</gene>
<organism evidence="2">
    <name type="scientific">marine metagenome</name>
    <dbReference type="NCBI Taxonomy" id="408172"/>
    <lineage>
        <taxon>unclassified sequences</taxon>
        <taxon>metagenomes</taxon>
        <taxon>ecological metagenomes</taxon>
    </lineage>
</organism>
<evidence type="ECO:0000256" key="1">
    <source>
        <dbReference type="SAM" id="MobiDB-lite"/>
    </source>
</evidence>
<protein>
    <submittedName>
        <fullName evidence="2">Uncharacterized protein</fullName>
    </submittedName>
</protein>
<feature type="region of interest" description="Disordered" evidence="1">
    <location>
        <begin position="16"/>
        <end position="36"/>
    </location>
</feature>
<name>A0A382DNJ5_9ZZZZ</name>
<sequence>MADEFDFGFSAVSTEEFSKTQTVTETQPSTASSEEFDELKKKLDSISSLIQTLGDREDTSLFDETGETVKSNGEKIARVEDKIDKILAMESSQVASALEEQGSSIRAVIDEVEERKGELNEKFSGKLKELESLVIPMLKGLMKNADKEYIYWPDRTPILEKQIEKVYSITRPE</sequence>
<accession>A0A382DNJ5</accession>
<dbReference type="AlphaFoldDB" id="A0A382DNJ5"/>